<sequence>MVKIKICGITNAKDATWVANLGADYLGLNFAKESKRKISLEKAKEIANVLPPYIKKVGLFVNEEPKIVNKILSLCNLDMLQLHGEETPDYCNQFKEKTKIIKAFRLKDEESLRAIPAYDVDYYLLDTFIEGEQGGTGTTFNWDLALKVKQFGRPIFLAGGLSPENVVEAIKK</sequence>
<keyword evidence="5" id="KW-0057">Aromatic amino acid biosynthesis</keyword>
<dbReference type="InterPro" id="IPR001240">
    <property type="entry name" value="PRAI_dom"/>
</dbReference>
<dbReference type="CDD" id="cd00405">
    <property type="entry name" value="PRAI"/>
    <property type="match status" value="1"/>
</dbReference>
<proteinExistence type="inferred from homology"/>
<dbReference type="AlphaFoldDB" id="X0YCC8"/>
<gene>
    <name evidence="8" type="ORF">S01H1_76333</name>
</gene>
<comment type="pathway">
    <text evidence="1">Amino-acid biosynthesis; L-tryptophan biosynthesis; L-tryptophan from chorismate: step 3/5.</text>
</comment>
<dbReference type="Pfam" id="PF00697">
    <property type="entry name" value="PRAI"/>
    <property type="match status" value="1"/>
</dbReference>
<feature type="non-terminal residue" evidence="8">
    <location>
        <position position="172"/>
    </location>
</feature>
<dbReference type="GO" id="GO:0000162">
    <property type="term" value="P:L-tryptophan biosynthetic process"/>
    <property type="evidence" value="ECO:0007669"/>
    <property type="project" value="UniProtKB-UniPathway"/>
</dbReference>
<dbReference type="Gene3D" id="3.20.20.70">
    <property type="entry name" value="Aldolase class I"/>
    <property type="match status" value="1"/>
</dbReference>
<evidence type="ECO:0000256" key="6">
    <source>
        <dbReference type="ARBA" id="ARBA00023235"/>
    </source>
</evidence>
<name>X0YCC8_9ZZZZ</name>
<dbReference type="HAMAP" id="MF_00135">
    <property type="entry name" value="PRAI"/>
    <property type="match status" value="1"/>
</dbReference>
<organism evidence="8">
    <name type="scientific">marine sediment metagenome</name>
    <dbReference type="NCBI Taxonomy" id="412755"/>
    <lineage>
        <taxon>unclassified sequences</taxon>
        <taxon>metagenomes</taxon>
        <taxon>ecological metagenomes</taxon>
    </lineage>
</organism>
<keyword evidence="6" id="KW-0413">Isomerase</keyword>
<dbReference type="EC" id="5.3.1.24" evidence="2"/>
<dbReference type="EMBL" id="BARS01051221">
    <property type="protein sequence ID" value="GAG53515.1"/>
    <property type="molecule type" value="Genomic_DNA"/>
</dbReference>
<dbReference type="SUPFAM" id="SSF51366">
    <property type="entry name" value="Ribulose-phoshate binding barrel"/>
    <property type="match status" value="1"/>
</dbReference>
<keyword evidence="4" id="KW-0822">Tryptophan biosynthesis</keyword>
<evidence type="ECO:0000256" key="1">
    <source>
        <dbReference type="ARBA" id="ARBA00004664"/>
    </source>
</evidence>
<dbReference type="GO" id="GO:0004640">
    <property type="term" value="F:phosphoribosylanthranilate isomerase activity"/>
    <property type="evidence" value="ECO:0007669"/>
    <property type="project" value="UniProtKB-EC"/>
</dbReference>
<evidence type="ECO:0000256" key="3">
    <source>
        <dbReference type="ARBA" id="ARBA00022605"/>
    </source>
</evidence>
<evidence type="ECO:0000313" key="8">
    <source>
        <dbReference type="EMBL" id="GAG53515.1"/>
    </source>
</evidence>
<evidence type="ECO:0000259" key="7">
    <source>
        <dbReference type="Pfam" id="PF00697"/>
    </source>
</evidence>
<dbReference type="PANTHER" id="PTHR42894">
    <property type="entry name" value="N-(5'-PHOSPHORIBOSYL)ANTHRANILATE ISOMERASE"/>
    <property type="match status" value="1"/>
</dbReference>
<evidence type="ECO:0000256" key="2">
    <source>
        <dbReference type="ARBA" id="ARBA00012572"/>
    </source>
</evidence>
<evidence type="ECO:0000256" key="4">
    <source>
        <dbReference type="ARBA" id="ARBA00022822"/>
    </source>
</evidence>
<dbReference type="UniPathway" id="UPA00035">
    <property type="reaction ID" value="UER00042"/>
</dbReference>
<keyword evidence="3" id="KW-0028">Amino-acid biosynthesis</keyword>
<reference evidence="8" key="1">
    <citation type="journal article" date="2014" name="Front. Microbiol.">
        <title>High frequency of phylogenetically diverse reductive dehalogenase-homologous genes in deep subseafloor sedimentary metagenomes.</title>
        <authorList>
            <person name="Kawai M."/>
            <person name="Futagami T."/>
            <person name="Toyoda A."/>
            <person name="Takaki Y."/>
            <person name="Nishi S."/>
            <person name="Hori S."/>
            <person name="Arai W."/>
            <person name="Tsubouchi T."/>
            <person name="Morono Y."/>
            <person name="Uchiyama I."/>
            <person name="Ito T."/>
            <person name="Fujiyama A."/>
            <person name="Inagaki F."/>
            <person name="Takami H."/>
        </authorList>
    </citation>
    <scope>NUCLEOTIDE SEQUENCE</scope>
    <source>
        <strain evidence="8">Expedition CK06-06</strain>
    </source>
</reference>
<dbReference type="InterPro" id="IPR044643">
    <property type="entry name" value="TrpF_fam"/>
</dbReference>
<comment type="caution">
    <text evidence="8">The sequence shown here is derived from an EMBL/GenBank/DDBJ whole genome shotgun (WGS) entry which is preliminary data.</text>
</comment>
<accession>X0YCC8</accession>
<dbReference type="PANTHER" id="PTHR42894:SF1">
    <property type="entry name" value="N-(5'-PHOSPHORIBOSYL)ANTHRANILATE ISOMERASE"/>
    <property type="match status" value="1"/>
</dbReference>
<protein>
    <recommendedName>
        <fullName evidence="2">phosphoribosylanthranilate isomerase</fullName>
        <ecNumber evidence="2">5.3.1.24</ecNumber>
    </recommendedName>
</protein>
<dbReference type="InterPro" id="IPR011060">
    <property type="entry name" value="RibuloseP-bd_barrel"/>
</dbReference>
<feature type="domain" description="N-(5'phosphoribosyl) anthranilate isomerase (PRAI)" evidence="7">
    <location>
        <begin position="4"/>
        <end position="171"/>
    </location>
</feature>
<dbReference type="InterPro" id="IPR013785">
    <property type="entry name" value="Aldolase_TIM"/>
</dbReference>
<evidence type="ECO:0000256" key="5">
    <source>
        <dbReference type="ARBA" id="ARBA00023141"/>
    </source>
</evidence>